<name>A0A8H6YZ94_9AGAR</name>
<dbReference type="AlphaFoldDB" id="A0A8H6YZ94"/>
<reference evidence="2" key="1">
    <citation type="submission" date="2020-05" db="EMBL/GenBank/DDBJ databases">
        <title>Mycena genomes resolve the evolution of fungal bioluminescence.</title>
        <authorList>
            <person name="Tsai I.J."/>
        </authorList>
    </citation>
    <scope>NUCLEOTIDE SEQUENCE</scope>
    <source>
        <strain evidence="2">CCC161011</strain>
    </source>
</reference>
<keyword evidence="3" id="KW-1185">Reference proteome</keyword>
<dbReference type="OrthoDB" id="265761at2759"/>
<dbReference type="Gene3D" id="3.10.129.10">
    <property type="entry name" value="Hotdog Thioesterase"/>
    <property type="match status" value="1"/>
</dbReference>
<dbReference type="EMBL" id="JACAZI010000002">
    <property type="protein sequence ID" value="KAF7369248.1"/>
    <property type="molecule type" value="Genomic_DNA"/>
</dbReference>
<gene>
    <name evidence="2" type="ORF">MVEN_00252500</name>
</gene>
<accession>A0A8H6YZ94</accession>
<evidence type="ECO:0000313" key="2">
    <source>
        <dbReference type="EMBL" id="KAF7369248.1"/>
    </source>
</evidence>
<protein>
    <submittedName>
        <fullName evidence="2">Peptidase A1 domain-containing protein</fullName>
    </submittedName>
</protein>
<dbReference type="InterPro" id="IPR029069">
    <property type="entry name" value="HotDog_dom_sf"/>
</dbReference>
<organism evidence="2 3">
    <name type="scientific">Mycena venus</name>
    <dbReference type="NCBI Taxonomy" id="2733690"/>
    <lineage>
        <taxon>Eukaryota</taxon>
        <taxon>Fungi</taxon>
        <taxon>Dikarya</taxon>
        <taxon>Basidiomycota</taxon>
        <taxon>Agaricomycotina</taxon>
        <taxon>Agaricomycetes</taxon>
        <taxon>Agaricomycetidae</taxon>
        <taxon>Agaricales</taxon>
        <taxon>Marasmiineae</taxon>
        <taxon>Mycenaceae</taxon>
        <taxon>Mycena</taxon>
    </lineage>
</organism>
<dbReference type="PANTHER" id="PTHR12475:SF4">
    <property type="entry name" value="PROTEIN THEM6"/>
    <property type="match status" value="1"/>
</dbReference>
<sequence length="370" mass="41115">MLAIFQHALRVAPTAAKYITTLLLLLNAGSFPFVWHIRVLSAVFEQYLALQWHRLSHFYLGKEKKREALIEWYEGRQPIGVHPFRAVWTYRRWVGFDDGDFYLHMSNSSYAKALDSARFRLALATFPNLFRCGGWVALAATHFHFVREIPVLSAYEVRTTVESPPSSHGSIIWCISRFVKPPSKTTKSISAQSFTDGLVTQQANEVLEVNRTPDGIKEADAVTRALLERAARATESDGAMLYTVAVSQLCYKHGRITVPPAIVLAANGFYAAPAADSTLTSSSAGGGYPHYWPAVRTLTASMPALAKFYAGGWRDVPEGGRWWEDAFMACEAERLERLVPFVGSEMENEGLIAQRRGGLAGGLEGVRRLV</sequence>
<dbReference type="PANTHER" id="PTHR12475">
    <property type="match status" value="1"/>
</dbReference>
<dbReference type="SUPFAM" id="SSF54637">
    <property type="entry name" value="Thioesterase/thiol ester dehydrase-isomerase"/>
    <property type="match status" value="1"/>
</dbReference>
<proteinExistence type="inferred from homology"/>
<dbReference type="Pfam" id="PF13279">
    <property type="entry name" value="4HBT_2"/>
    <property type="match status" value="1"/>
</dbReference>
<evidence type="ECO:0000313" key="3">
    <source>
        <dbReference type="Proteomes" id="UP000620124"/>
    </source>
</evidence>
<comment type="caution">
    <text evidence="2">The sequence shown here is derived from an EMBL/GenBank/DDBJ whole genome shotgun (WGS) entry which is preliminary data.</text>
</comment>
<evidence type="ECO:0000256" key="1">
    <source>
        <dbReference type="ARBA" id="ARBA00038476"/>
    </source>
</evidence>
<dbReference type="InterPro" id="IPR051490">
    <property type="entry name" value="THEM6_lcsJ_thioesterase"/>
</dbReference>
<dbReference type="Proteomes" id="UP000620124">
    <property type="component" value="Unassembled WGS sequence"/>
</dbReference>
<comment type="similarity">
    <text evidence="1">Belongs to the lcsJ thioesterase family.</text>
</comment>